<dbReference type="SUPFAM" id="SSF52540">
    <property type="entry name" value="P-loop containing nucleoside triphosphate hydrolases"/>
    <property type="match status" value="1"/>
</dbReference>
<gene>
    <name evidence="1" type="ordered locus">Pnap_4921</name>
</gene>
<dbReference type="OrthoDB" id="8576717at2"/>
<evidence type="ECO:0000313" key="2">
    <source>
        <dbReference type="Proteomes" id="UP000000644"/>
    </source>
</evidence>
<dbReference type="EMBL" id="CP000532">
    <property type="protein sequence ID" value="ABM39985.1"/>
    <property type="molecule type" value="Genomic_DNA"/>
</dbReference>
<dbReference type="PANTHER" id="PTHR34301">
    <property type="entry name" value="DNA-BINDING PROTEIN-RELATED"/>
    <property type="match status" value="1"/>
</dbReference>
<evidence type="ECO:0000313" key="1">
    <source>
        <dbReference type="EMBL" id="ABM39985.1"/>
    </source>
</evidence>
<dbReference type="InterPro" id="IPR027417">
    <property type="entry name" value="P-loop_NTPase"/>
</dbReference>
<dbReference type="Gene3D" id="3.40.50.300">
    <property type="entry name" value="P-loop containing nucleotide triphosphate hydrolases"/>
    <property type="match status" value="1"/>
</dbReference>
<geneLocation type="plasmid" evidence="1 2">
    <name>pPNAP03</name>
</geneLocation>
<dbReference type="RefSeq" id="WP_011798356.1">
    <property type="nucleotide sequence ID" value="NC_008759.1"/>
</dbReference>
<sequence length="376" mass="41944">MTKPTLAPDPWHFPRPELAQKYLLSFGLGLSSARGLFAKRRMGKSEFLEQDLIPAAQAEGYLTAYLNMWDARTHPTPSLVAALSRAVEPKGLSKLVQRLNAPLKKVKASGKLPGLVEGSLEAELVDGPAIAGPLLSELLRGFDKPGKRLLLVLDEAQVLADPLHTELAHSLRAGLDSRKQNIKVVFAGSSEPTLRRMFGRSTEPFYNWAPLEPFELLDAEFVKAMVAKVNNLSRFPLAEKDAMAAFETLKKTPEFFRRYLNRYLTYAELGPQAALEDTQAHVFSGANFKDLWNKLLPADREVLKLLVKGVTDLYSEANRLRLGLSLGLDKAVSKNTPQNSLRRLQDEGLVARFDHGEYQVQDDAMAEWLRNLELDI</sequence>
<keyword evidence="1" id="KW-0614">Plasmid</keyword>
<accession>A1VWF7</accession>
<protein>
    <submittedName>
        <fullName evidence="1">Uncharacterized protein</fullName>
    </submittedName>
</protein>
<reference evidence="2" key="1">
    <citation type="journal article" date="2009" name="Environ. Microbiol.">
        <title>The genome of Polaromonas naphthalenivorans strain CJ2, isolated from coal tar-contaminated sediment, reveals physiological and metabolic versatility and evolution through extensive horizontal gene transfer.</title>
        <authorList>
            <person name="Yagi J.M."/>
            <person name="Sims D."/>
            <person name="Brettin T."/>
            <person name="Bruce D."/>
            <person name="Madsen E.L."/>
        </authorList>
    </citation>
    <scope>NUCLEOTIDE SEQUENCE [LARGE SCALE GENOMIC DNA]</scope>
    <source>
        <strain evidence="2">CJ2</strain>
        <plasmid evidence="2">Plasmid pPNAP03</plasmid>
    </source>
</reference>
<keyword evidence="2" id="KW-1185">Reference proteome</keyword>
<proteinExistence type="predicted"/>
<dbReference type="HOGENOM" id="CLU_043775_0_0_4"/>
<dbReference type="AlphaFoldDB" id="A1VWF7"/>
<organism evidence="1 2">
    <name type="scientific">Polaromonas naphthalenivorans (strain CJ2)</name>
    <dbReference type="NCBI Taxonomy" id="365044"/>
    <lineage>
        <taxon>Bacteria</taxon>
        <taxon>Pseudomonadati</taxon>
        <taxon>Pseudomonadota</taxon>
        <taxon>Betaproteobacteria</taxon>
        <taxon>Burkholderiales</taxon>
        <taxon>Comamonadaceae</taxon>
        <taxon>Polaromonas</taxon>
    </lineage>
</organism>
<dbReference type="PANTHER" id="PTHR34301:SF8">
    <property type="entry name" value="ATPASE DOMAIN-CONTAINING PROTEIN"/>
    <property type="match status" value="1"/>
</dbReference>
<dbReference type="Proteomes" id="UP000000644">
    <property type="component" value="Plasmid pPNAP03"/>
</dbReference>
<name>A1VWF7_POLNA</name>
<dbReference type="KEGG" id="pna:Pnap_4921"/>